<gene>
    <name evidence="1" type="ORF">A3B23_03830</name>
</gene>
<protein>
    <submittedName>
        <fullName evidence="1">Uncharacterized protein</fullName>
    </submittedName>
</protein>
<evidence type="ECO:0000313" key="1">
    <source>
        <dbReference type="EMBL" id="OGY59417.1"/>
    </source>
</evidence>
<dbReference type="AlphaFoldDB" id="A0A1G1Z6X4"/>
<dbReference type="EMBL" id="MHIY01000024">
    <property type="protein sequence ID" value="OGY59417.1"/>
    <property type="molecule type" value="Genomic_DNA"/>
</dbReference>
<name>A0A1G1Z6X4_9BACT</name>
<sequence>MPNHASIPRRLTSIKRLAREYFLLERGAMIKNHMEKLRVFDIRGSRHENHPHKMKRVYVSRMALKHVIESRKEELVKNHSQEEALDILCFAIDRIQETITDFDKYEFEPPTHTYTKDFAHEGKPLLRIMLDLVADKLEIKSIHFRKRK</sequence>
<dbReference type="Proteomes" id="UP000178744">
    <property type="component" value="Unassembled WGS sequence"/>
</dbReference>
<proteinExistence type="predicted"/>
<organism evidence="1 2">
    <name type="scientific">Candidatus Colwellbacteria bacterium RIFCSPLOWO2_01_FULL_48_10</name>
    <dbReference type="NCBI Taxonomy" id="1797690"/>
    <lineage>
        <taxon>Bacteria</taxon>
        <taxon>Candidatus Colwelliibacteriota</taxon>
    </lineage>
</organism>
<comment type="caution">
    <text evidence="1">The sequence shown here is derived from an EMBL/GenBank/DDBJ whole genome shotgun (WGS) entry which is preliminary data.</text>
</comment>
<reference evidence="1 2" key="1">
    <citation type="journal article" date="2016" name="Nat. Commun.">
        <title>Thousands of microbial genomes shed light on interconnected biogeochemical processes in an aquifer system.</title>
        <authorList>
            <person name="Anantharaman K."/>
            <person name="Brown C.T."/>
            <person name="Hug L.A."/>
            <person name="Sharon I."/>
            <person name="Castelle C.J."/>
            <person name="Probst A.J."/>
            <person name="Thomas B.C."/>
            <person name="Singh A."/>
            <person name="Wilkins M.J."/>
            <person name="Karaoz U."/>
            <person name="Brodie E.L."/>
            <person name="Williams K.H."/>
            <person name="Hubbard S.S."/>
            <person name="Banfield J.F."/>
        </authorList>
    </citation>
    <scope>NUCLEOTIDE SEQUENCE [LARGE SCALE GENOMIC DNA]</scope>
</reference>
<evidence type="ECO:0000313" key="2">
    <source>
        <dbReference type="Proteomes" id="UP000178744"/>
    </source>
</evidence>
<accession>A0A1G1Z6X4</accession>